<dbReference type="EMBL" id="KL367574">
    <property type="protein sequence ID" value="KFD63407.1"/>
    <property type="molecule type" value="Genomic_DNA"/>
</dbReference>
<proteinExistence type="predicted"/>
<accession>A0A085N1R1</accession>
<sequence>MTVTAELRANQPGRLKGKLDADPCWKSQVFFQHYKESVGAENPLSRSPVWVKIPKGRNPGWVENTL</sequence>
<evidence type="ECO:0000313" key="3">
    <source>
        <dbReference type="Proteomes" id="UP000030764"/>
    </source>
</evidence>
<dbReference type="Proteomes" id="UP000030764">
    <property type="component" value="Unassembled WGS sequence"/>
</dbReference>
<dbReference type="AlphaFoldDB" id="A0A085N1R1"/>
<protein>
    <submittedName>
        <fullName evidence="2">Uncharacterized protein</fullName>
    </submittedName>
</protein>
<dbReference type="EMBL" id="KL363248">
    <property type="protein sequence ID" value="KFD50786.1"/>
    <property type="molecule type" value="Genomic_DNA"/>
</dbReference>
<evidence type="ECO:0000313" key="2">
    <source>
        <dbReference type="EMBL" id="KFD63407.1"/>
    </source>
</evidence>
<dbReference type="Proteomes" id="UP000030758">
    <property type="component" value="Unassembled WGS sequence"/>
</dbReference>
<keyword evidence="3" id="KW-1185">Reference proteome</keyword>
<evidence type="ECO:0000313" key="1">
    <source>
        <dbReference type="EMBL" id="KFD50786.1"/>
    </source>
</evidence>
<gene>
    <name evidence="1" type="ORF">M513_08327</name>
    <name evidence="2" type="ORF">M514_08327</name>
</gene>
<organism evidence="2">
    <name type="scientific">Trichuris suis</name>
    <name type="common">pig whipworm</name>
    <dbReference type="NCBI Taxonomy" id="68888"/>
    <lineage>
        <taxon>Eukaryota</taxon>
        <taxon>Metazoa</taxon>
        <taxon>Ecdysozoa</taxon>
        <taxon>Nematoda</taxon>
        <taxon>Enoplea</taxon>
        <taxon>Dorylaimia</taxon>
        <taxon>Trichinellida</taxon>
        <taxon>Trichuridae</taxon>
        <taxon>Trichuris</taxon>
    </lineage>
</organism>
<reference evidence="2 3" key="1">
    <citation type="journal article" date="2014" name="Nat. Genet.">
        <title>Genome and transcriptome of the porcine whipworm Trichuris suis.</title>
        <authorList>
            <person name="Jex A.R."/>
            <person name="Nejsum P."/>
            <person name="Schwarz E.M."/>
            <person name="Hu L."/>
            <person name="Young N.D."/>
            <person name="Hall R.S."/>
            <person name="Korhonen P.K."/>
            <person name="Liao S."/>
            <person name="Thamsborg S."/>
            <person name="Xia J."/>
            <person name="Xu P."/>
            <person name="Wang S."/>
            <person name="Scheerlinck J.P."/>
            <person name="Hofmann A."/>
            <person name="Sternberg P.W."/>
            <person name="Wang J."/>
            <person name="Gasser R.B."/>
        </authorList>
    </citation>
    <scope>NUCLEOTIDE SEQUENCE [LARGE SCALE GENOMIC DNA]</scope>
    <source>
        <strain evidence="2">DCEP-RM93F</strain>
        <strain evidence="1">DCEP-RM93M</strain>
    </source>
</reference>
<name>A0A085N1R1_9BILA</name>